<evidence type="ECO:0000313" key="3">
    <source>
        <dbReference type="Proteomes" id="UP000190080"/>
    </source>
</evidence>
<gene>
    <name evidence="2" type="ORF">CLORY_45390</name>
</gene>
<comment type="caution">
    <text evidence="2">The sequence shown here is derived from an EMBL/GenBank/DDBJ whole genome shotgun (WGS) entry which is preliminary data.</text>
</comment>
<keyword evidence="3" id="KW-1185">Reference proteome</keyword>
<proteinExistence type="predicted"/>
<sequence length="394" mass="44752">MKKNVKLELASKEILPDVWMIGGYIANDFFRKPPSSNVYILKDKNTIYILDPGKYKCYKKKIIELVNMYKEKGVNKVVLLITQGHFDHDTNNDVVLNTSLPWEFYLPEEEVPTMKSVDDFMKDIELLSKYENVFQTMFPKSGLSAIFRGIAKISPNTAKTLLKLLIKVSMGTSNHLADKAIILKAAQRIKKDFGSVSLYGWELGRFFIVFDGAHSPGHICIYDPINKLVLSGDTTVEVNPAFCYSSLNRLIDITGKFETMADEGYIEYAADSHRSNKYMSAFIKSFNTKAVNDIQLTEYAKTGVECKNLFHFFNEYYREMKREVILAHSKIGRATVGQIVDELLKSNNKYIKFKAALIFPQAPSRMDVLVVQTLIEEGAAPIKVGNKIFIDPVK</sequence>
<dbReference type="AlphaFoldDB" id="A0A1V4I3Q6"/>
<evidence type="ECO:0000313" key="2">
    <source>
        <dbReference type="EMBL" id="OPJ54618.1"/>
    </source>
</evidence>
<dbReference type="RefSeq" id="WP_079428823.1">
    <property type="nucleotide sequence ID" value="NZ_MZGV01000138.1"/>
</dbReference>
<dbReference type="InterPro" id="IPR036866">
    <property type="entry name" value="RibonucZ/Hydroxyglut_hydro"/>
</dbReference>
<dbReference type="InterPro" id="IPR001279">
    <property type="entry name" value="Metallo-B-lactamas"/>
</dbReference>
<dbReference type="EMBL" id="MZGV01000138">
    <property type="protein sequence ID" value="OPJ54618.1"/>
    <property type="molecule type" value="Genomic_DNA"/>
</dbReference>
<dbReference type="SMART" id="SM00849">
    <property type="entry name" value="Lactamase_B"/>
    <property type="match status" value="1"/>
</dbReference>
<protein>
    <submittedName>
        <fullName evidence="2">Metallo-beta-lactamase superfamily protein</fullName>
    </submittedName>
</protein>
<dbReference type="SUPFAM" id="SSF56281">
    <property type="entry name" value="Metallo-hydrolase/oxidoreductase"/>
    <property type="match status" value="1"/>
</dbReference>
<accession>A0A1V4I3Q6</accession>
<feature type="domain" description="Metallo-beta-lactamase" evidence="1">
    <location>
        <begin position="35"/>
        <end position="273"/>
    </location>
</feature>
<dbReference type="STRING" id="1450648.CLORY_45390"/>
<dbReference type="CDD" id="cd06262">
    <property type="entry name" value="metallo-hydrolase-like_MBL-fold"/>
    <property type="match status" value="1"/>
</dbReference>
<organism evidence="2 3">
    <name type="scientific">Clostridium oryzae</name>
    <dbReference type="NCBI Taxonomy" id="1450648"/>
    <lineage>
        <taxon>Bacteria</taxon>
        <taxon>Bacillati</taxon>
        <taxon>Bacillota</taxon>
        <taxon>Clostridia</taxon>
        <taxon>Eubacteriales</taxon>
        <taxon>Clostridiaceae</taxon>
        <taxon>Clostridium</taxon>
    </lineage>
</organism>
<name>A0A1V4I3Q6_9CLOT</name>
<dbReference type="OrthoDB" id="2580049at2"/>
<reference evidence="2 3" key="1">
    <citation type="submission" date="2017-03" db="EMBL/GenBank/DDBJ databases">
        <title>Genome sequence of Clostridium oryzae DSM 28571.</title>
        <authorList>
            <person name="Poehlein A."/>
            <person name="Daniel R."/>
        </authorList>
    </citation>
    <scope>NUCLEOTIDE SEQUENCE [LARGE SCALE GENOMIC DNA]</scope>
    <source>
        <strain evidence="2 3">DSM 28571</strain>
    </source>
</reference>
<dbReference type="Gene3D" id="3.60.15.10">
    <property type="entry name" value="Ribonuclease Z/Hydroxyacylglutathione hydrolase-like"/>
    <property type="match status" value="1"/>
</dbReference>
<dbReference type="Proteomes" id="UP000190080">
    <property type="component" value="Unassembled WGS sequence"/>
</dbReference>
<evidence type="ECO:0000259" key="1">
    <source>
        <dbReference type="SMART" id="SM00849"/>
    </source>
</evidence>